<evidence type="ECO:0000256" key="3">
    <source>
        <dbReference type="ARBA" id="ARBA00005130"/>
    </source>
</evidence>
<organism evidence="13">
    <name type="scientific">Pseudogemmatithrix spongiicola</name>
    <dbReference type="NCBI Taxonomy" id="3062599"/>
    <lineage>
        <taxon>Bacteria</taxon>
        <taxon>Pseudomonadati</taxon>
        <taxon>Gemmatimonadota</taxon>
        <taxon>Gemmatimonadia</taxon>
        <taxon>Gemmatimonadales</taxon>
        <taxon>Gemmatimonadaceae</taxon>
        <taxon>Pseudogemmatithrix</taxon>
    </lineage>
</organism>
<accession>A0AA49Q489</accession>
<dbReference type="InterPro" id="IPR036264">
    <property type="entry name" value="Bact_exopeptidase_dim_dom"/>
</dbReference>
<dbReference type="KEGG" id="pspc:Strain318_000244"/>
<keyword evidence="8" id="KW-0378">Hydrolase</keyword>
<evidence type="ECO:0000256" key="9">
    <source>
        <dbReference type="ARBA" id="ARBA00022833"/>
    </source>
</evidence>
<dbReference type="EMBL" id="CP130612">
    <property type="protein sequence ID" value="WKW11010.1"/>
    <property type="molecule type" value="Genomic_DNA"/>
</dbReference>
<dbReference type="InterPro" id="IPR002933">
    <property type="entry name" value="Peptidase_M20"/>
</dbReference>
<evidence type="ECO:0000313" key="13">
    <source>
        <dbReference type="EMBL" id="WKW11010.1"/>
    </source>
</evidence>
<accession>A0AA49Q7B9</accession>
<comment type="cofactor">
    <cofactor evidence="2">
        <name>Zn(2+)</name>
        <dbReference type="ChEBI" id="CHEBI:29105"/>
    </cofactor>
</comment>
<keyword evidence="10" id="KW-0170">Cobalt</keyword>
<evidence type="ECO:0000256" key="8">
    <source>
        <dbReference type="ARBA" id="ARBA00022801"/>
    </source>
</evidence>
<dbReference type="PANTHER" id="PTHR43808:SF25">
    <property type="entry name" value="PEPTIDASE M20 DIMERISATION DOMAIN-CONTAINING PROTEIN"/>
    <property type="match status" value="1"/>
</dbReference>
<dbReference type="PANTHER" id="PTHR43808">
    <property type="entry name" value="ACETYLORNITHINE DEACETYLASE"/>
    <property type="match status" value="1"/>
</dbReference>
<keyword evidence="7" id="KW-0479">Metal-binding</keyword>
<evidence type="ECO:0000256" key="10">
    <source>
        <dbReference type="ARBA" id="ARBA00023285"/>
    </source>
</evidence>
<dbReference type="SUPFAM" id="SSF55031">
    <property type="entry name" value="Bacterial exopeptidase dimerisation domain"/>
    <property type="match status" value="1"/>
</dbReference>
<dbReference type="Gene3D" id="3.40.630.10">
    <property type="entry name" value="Zn peptidases"/>
    <property type="match status" value="1"/>
</dbReference>
<feature type="domain" description="Peptidase M20 dimerisation" evidence="12">
    <location>
        <begin position="178"/>
        <end position="286"/>
    </location>
</feature>
<evidence type="ECO:0000256" key="6">
    <source>
        <dbReference type="ARBA" id="ARBA00016853"/>
    </source>
</evidence>
<evidence type="ECO:0000256" key="2">
    <source>
        <dbReference type="ARBA" id="ARBA00001947"/>
    </source>
</evidence>
<protein>
    <recommendedName>
        <fullName evidence="6">Probable succinyl-diaminopimelate desuccinylase</fullName>
        <ecNumber evidence="5">3.5.1.18</ecNumber>
    </recommendedName>
</protein>
<evidence type="ECO:0000256" key="1">
    <source>
        <dbReference type="ARBA" id="ARBA00001941"/>
    </source>
</evidence>
<evidence type="ECO:0000256" key="4">
    <source>
        <dbReference type="ARBA" id="ARBA00006247"/>
    </source>
</evidence>
<dbReference type="InterPro" id="IPR010182">
    <property type="entry name" value="ArgE/DapE"/>
</dbReference>
<dbReference type="GO" id="GO:0009014">
    <property type="term" value="F:succinyl-diaminopimelate desuccinylase activity"/>
    <property type="evidence" value="ECO:0007669"/>
    <property type="project" value="UniProtKB-EC"/>
</dbReference>
<gene>
    <name evidence="13" type="ORF">Strain138_000244</name>
    <name evidence="14" type="ORF">Strain318_000244</name>
</gene>
<dbReference type="InterPro" id="IPR011650">
    <property type="entry name" value="Peptidase_M20_dimer"/>
</dbReference>
<dbReference type="EMBL" id="CP130613">
    <property type="protein sequence ID" value="WKW13920.1"/>
    <property type="molecule type" value="Genomic_DNA"/>
</dbReference>
<name>A0AA49Q489_9BACT</name>
<dbReference type="Pfam" id="PF01546">
    <property type="entry name" value="Peptidase_M20"/>
    <property type="match status" value="1"/>
</dbReference>
<dbReference type="SUPFAM" id="SSF53187">
    <property type="entry name" value="Zn-dependent exopeptidases"/>
    <property type="match status" value="1"/>
</dbReference>
<dbReference type="NCBIfam" id="TIGR01910">
    <property type="entry name" value="DapE-ArgE"/>
    <property type="match status" value="1"/>
</dbReference>
<dbReference type="InterPro" id="IPR001261">
    <property type="entry name" value="ArgE/DapE_CS"/>
</dbReference>
<comment type="catalytic activity">
    <reaction evidence="11">
        <text>N-succinyl-(2S,6S)-2,6-diaminopimelate + H2O = (2S,6S)-2,6-diaminopimelate + succinate</text>
        <dbReference type="Rhea" id="RHEA:22608"/>
        <dbReference type="ChEBI" id="CHEBI:15377"/>
        <dbReference type="ChEBI" id="CHEBI:30031"/>
        <dbReference type="ChEBI" id="CHEBI:57609"/>
        <dbReference type="ChEBI" id="CHEBI:58087"/>
        <dbReference type="EC" id="3.5.1.18"/>
    </reaction>
</comment>
<sequence length="394" mass="40691">MRRELAPPGDALALTRALVACDSRNPAFAPDAPGEGAAAQLLADTLTAWGFTVDLVDAAPGRPNVLARIGGGHGGRSLILNGHLDTVGVAGMTHDPFGADVRDGRLYGRGSCDMKAGVAAMCAAAHRAASTGLGGEVIIAAVADEEWESIGTRHLLAMGLRAHAAIVTEPTRLAICPAHRGFSWADVRVEGRAAHGSRYDIGIDAVTHAALLLAELDGYQRDVLPGITHPLLGRASFHAGPIHSDGSLSAYPAWCTVGLERRTLPGEDGAHFVHEIEAAIARVAARTPNFRASVTPGLIQQPNDVPVDHALVQGLKAAATTRGAAAPIEGLSCWTDAALFTAAGIPAICFGPGDIGLAHAAEEYCPVDEIAVATDVLTQFVVDWCGPKGVAWGS</sequence>
<dbReference type="GO" id="GO:0046872">
    <property type="term" value="F:metal ion binding"/>
    <property type="evidence" value="ECO:0007669"/>
    <property type="project" value="UniProtKB-KW"/>
</dbReference>
<dbReference type="Proteomes" id="UP001229955">
    <property type="component" value="Chromosome"/>
</dbReference>
<evidence type="ECO:0000256" key="5">
    <source>
        <dbReference type="ARBA" id="ARBA00011921"/>
    </source>
</evidence>
<comment type="similarity">
    <text evidence="4">Belongs to the peptidase M20A family.</text>
</comment>
<keyword evidence="9" id="KW-0862">Zinc</keyword>
<evidence type="ECO:0000313" key="15">
    <source>
        <dbReference type="Proteomes" id="UP001229955"/>
    </source>
</evidence>
<evidence type="ECO:0000256" key="7">
    <source>
        <dbReference type="ARBA" id="ARBA00022723"/>
    </source>
</evidence>
<comment type="pathway">
    <text evidence="3">Amino-acid biosynthesis; L-lysine biosynthesis via DAP pathway; LL-2,6-diaminopimelate from (S)-tetrahydrodipicolinate (succinylase route): step 3/3.</text>
</comment>
<evidence type="ECO:0000259" key="12">
    <source>
        <dbReference type="Pfam" id="PF07687"/>
    </source>
</evidence>
<dbReference type="AlphaFoldDB" id="A0AA49Q489"/>
<comment type="cofactor">
    <cofactor evidence="1">
        <name>Co(2+)</name>
        <dbReference type="ChEBI" id="CHEBI:48828"/>
    </cofactor>
</comment>
<dbReference type="Gene3D" id="3.30.70.360">
    <property type="match status" value="1"/>
</dbReference>
<dbReference type="Pfam" id="PF07687">
    <property type="entry name" value="M20_dimer"/>
    <property type="match status" value="1"/>
</dbReference>
<dbReference type="EC" id="3.5.1.18" evidence="5"/>
<keyword evidence="15" id="KW-1185">Reference proteome</keyword>
<dbReference type="PROSITE" id="PS00759">
    <property type="entry name" value="ARGE_DAPE_CPG2_2"/>
    <property type="match status" value="1"/>
</dbReference>
<reference evidence="13" key="1">
    <citation type="submission" date="2023-07" db="EMBL/GenBank/DDBJ databases">
        <authorList>
            <person name="Haufschild T."/>
            <person name="Kallscheuer N."/>
            <person name="Hammer J."/>
            <person name="Kohn T."/>
            <person name="Kabuu M."/>
            <person name="Jogler M."/>
            <person name="Wohfarth N."/>
            <person name="Heuer A."/>
            <person name="Rohde M."/>
            <person name="van Teeseling M.C.F."/>
            <person name="Jogler C."/>
        </authorList>
    </citation>
    <scope>NUCLEOTIDE SEQUENCE</scope>
    <source>
        <strain evidence="13">Strain 138</strain>
        <strain evidence="14">Strain 318</strain>
    </source>
</reference>
<proteinExistence type="inferred from homology"/>
<evidence type="ECO:0000313" key="14">
    <source>
        <dbReference type="EMBL" id="WKW13920.1"/>
    </source>
</evidence>
<dbReference type="InterPro" id="IPR050072">
    <property type="entry name" value="Peptidase_M20A"/>
</dbReference>
<evidence type="ECO:0000256" key="11">
    <source>
        <dbReference type="ARBA" id="ARBA00051301"/>
    </source>
</evidence>
<dbReference type="RefSeq" id="WP_367886715.1">
    <property type="nucleotide sequence ID" value="NZ_CP130612.1"/>
</dbReference>